<gene>
    <name evidence="1" type="ORF">V5799_005584</name>
</gene>
<organism evidence="1 2">
    <name type="scientific">Amblyomma americanum</name>
    <name type="common">Lone star tick</name>
    <dbReference type="NCBI Taxonomy" id="6943"/>
    <lineage>
        <taxon>Eukaryota</taxon>
        <taxon>Metazoa</taxon>
        <taxon>Ecdysozoa</taxon>
        <taxon>Arthropoda</taxon>
        <taxon>Chelicerata</taxon>
        <taxon>Arachnida</taxon>
        <taxon>Acari</taxon>
        <taxon>Parasitiformes</taxon>
        <taxon>Ixodida</taxon>
        <taxon>Ixodoidea</taxon>
        <taxon>Ixodidae</taxon>
        <taxon>Amblyomminae</taxon>
        <taxon>Amblyomma</taxon>
    </lineage>
</organism>
<evidence type="ECO:0000313" key="1">
    <source>
        <dbReference type="EMBL" id="KAK8767638.1"/>
    </source>
</evidence>
<evidence type="ECO:0000313" key="2">
    <source>
        <dbReference type="Proteomes" id="UP001321473"/>
    </source>
</evidence>
<dbReference type="AlphaFoldDB" id="A0AAQ4DYU8"/>
<protein>
    <submittedName>
        <fullName evidence="1">Uncharacterized protein</fullName>
    </submittedName>
</protein>
<keyword evidence="2" id="KW-1185">Reference proteome</keyword>
<comment type="caution">
    <text evidence="1">The sequence shown here is derived from an EMBL/GenBank/DDBJ whole genome shotgun (WGS) entry which is preliminary data.</text>
</comment>
<reference evidence="1 2" key="1">
    <citation type="journal article" date="2023" name="Arcadia Sci">
        <title>De novo assembly of a long-read Amblyomma americanum tick genome.</title>
        <authorList>
            <person name="Chou S."/>
            <person name="Poskanzer K.E."/>
            <person name="Rollins M."/>
            <person name="Thuy-Boun P.S."/>
        </authorList>
    </citation>
    <scope>NUCLEOTIDE SEQUENCE [LARGE SCALE GENOMIC DNA]</scope>
    <source>
        <strain evidence="1">F_SG_1</strain>
        <tissue evidence="1">Salivary glands</tissue>
    </source>
</reference>
<dbReference type="EMBL" id="JARKHS020025279">
    <property type="protein sequence ID" value="KAK8767638.1"/>
    <property type="molecule type" value="Genomic_DNA"/>
</dbReference>
<name>A0AAQ4DYU8_AMBAM</name>
<sequence length="114" mass="12162">MSRQSGICETPDVSIYAVSGPATIPDEIAMEMETMKSPSLRPLSPNTMLCVFGATLDPKMAFPEDGLCEYSFFQALEDKGPLLGGKSGGASLDAFTATAAKHSKTEYGISLDYR</sequence>
<dbReference type="Proteomes" id="UP001321473">
    <property type="component" value="Unassembled WGS sequence"/>
</dbReference>
<proteinExistence type="predicted"/>
<accession>A0AAQ4DYU8</accession>